<dbReference type="PANTHER" id="PTHR44083:SF5">
    <property type="entry name" value="PROTEIN TOPLESS-RELATED PROTEIN 2"/>
    <property type="match status" value="1"/>
</dbReference>
<dbReference type="PANTHER" id="PTHR44083">
    <property type="entry name" value="TOPLESS-RELATED PROTEIN 1-RELATED"/>
    <property type="match status" value="1"/>
</dbReference>
<proteinExistence type="predicted"/>
<name>A0A2U1LBM0_ARTAN</name>
<reference evidence="2 3" key="1">
    <citation type="journal article" date="2018" name="Mol. Plant">
        <title>The genome of Artemisia annua provides insight into the evolution of Asteraceae family and artemisinin biosynthesis.</title>
        <authorList>
            <person name="Shen Q."/>
            <person name="Zhang L."/>
            <person name="Liao Z."/>
            <person name="Wang S."/>
            <person name="Yan T."/>
            <person name="Shi P."/>
            <person name="Liu M."/>
            <person name="Fu X."/>
            <person name="Pan Q."/>
            <person name="Wang Y."/>
            <person name="Lv Z."/>
            <person name="Lu X."/>
            <person name="Zhang F."/>
            <person name="Jiang W."/>
            <person name="Ma Y."/>
            <person name="Chen M."/>
            <person name="Hao X."/>
            <person name="Li L."/>
            <person name="Tang Y."/>
            <person name="Lv G."/>
            <person name="Zhou Y."/>
            <person name="Sun X."/>
            <person name="Brodelius P.E."/>
            <person name="Rose J.K.C."/>
            <person name="Tang K."/>
        </authorList>
    </citation>
    <scope>NUCLEOTIDE SEQUENCE [LARGE SCALE GENOMIC DNA]</scope>
    <source>
        <strain evidence="3">cv. Huhao1</strain>
        <tissue evidence="2">Leaf</tissue>
    </source>
</reference>
<dbReference type="OrthoDB" id="1602884at2759"/>
<dbReference type="InterPro" id="IPR027728">
    <property type="entry name" value="Topless_fam"/>
</dbReference>
<dbReference type="EMBL" id="PKPP01010313">
    <property type="protein sequence ID" value="PWA46376.1"/>
    <property type="molecule type" value="Genomic_DNA"/>
</dbReference>
<comment type="caution">
    <text evidence="2">The sequence shown here is derived from an EMBL/GenBank/DDBJ whole genome shotgun (WGS) entry which is preliminary data.</text>
</comment>
<sequence length="88" mass="10232">MCHFGRDKLTYPSFKSQRLRTFINQSLNWQHQLCKNQKPNPDIRTRIAAQAPLPPNLSGWMPNPPVQITRRPLLDLLLVLVLPMMLLC</sequence>
<feature type="domain" description="TOPLESS zinc finger" evidence="1">
    <location>
        <begin position="12"/>
        <end position="45"/>
    </location>
</feature>
<protein>
    <submittedName>
        <fullName evidence="2">Protein TPR2</fullName>
    </submittedName>
</protein>
<organism evidence="2 3">
    <name type="scientific">Artemisia annua</name>
    <name type="common">Sweet wormwood</name>
    <dbReference type="NCBI Taxonomy" id="35608"/>
    <lineage>
        <taxon>Eukaryota</taxon>
        <taxon>Viridiplantae</taxon>
        <taxon>Streptophyta</taxon>
        <taxon>Embryophyta</taxon>
        <taxon>Tracheophyta</taxon>
        <taxon>Spermatophyta</taxon>
        <taxon>Magnoliopsida</taxon>
        <taxon>eudicotyledons</taxon>
        <taxon>Gunneridae</taxon>
        <taxon>Pentapetalae</taxon>
        <taxon>asterids</taxon>
        <taxon>campanulids</taxon>
        <taxon>Asterales</taxon>
        <taxon>Asteraceae</taxon>
        <taxon>Asteroideae</taxon>
        <taxon>Anthemideae</taxon>
        <taxon>Artemisiinae</taxon>
        <taxon>Artemisia</taxon>
    </lineage>
</organism>
<evidence type="ECO:0000259" key="1">
    <source>
        <dbReference type="Pfam" id="PF21359"/>
    </source>
</evidence>
<dbReference type="GO" id="GO:0006355">
    <property type="term" value="P:regulation of DNA-templated transcription"/>
    <property type="evidence" value="ECO:0007669"/>
    <property type="project" value="InterPro"/>
</dbReference>
<evidence type="ECO:0000313" key="2">
    <source>
        <dbReference type="EMBL" id="PWA46376.1"/>
    </source>
</evidence>
<dbReference type="STRING" id="35608.A0A2U1LBM0"/>
<keyword evidence="3" id="KW-1185">Reference proteome</keyword>
<accession>A0A2U1LBM0</accession>
<dbReference type="Pfam" id="PF21359">
    <property type="entry name" value="zf_topless"/>
    <property type="match status" value="1"/>
</dbReference>
<dbReference type="Proteomes" id="UP000245207">
    <property type="component" value="Unassembled WGS sequence"/>
</dbReference>
<dbReference type="AlphaFoldDB" id="A0A2U1LBM0"/>
<gene>
    <name evidence="2" type="ORF">CTI12_AA509240</name>
</gene>
<evidence type="ECO:0000313" key="3">
    <source>
        <dbReference type="Proteomes" id="UP000245207"/>
    </source>
</evidence>
<dbReference type="InterPro" id="IPR048419">
    <property type="entry name" value="Topless_Znf"/>
</dbReference>